<reference evidence="2 3" key="1">
    <citation type="submission" date="2020-09" db="EMBL/GenBank/DDBJ databases">
        <authorList>
            <person name="Courtine D."/>
        </authorList>
    </citation>
    <scope>NUCLEOTIDE SEQUENCE [LARGE SCALE GENOMIC DNA]</scope>
    <source>
        <strain evidence="2 3">IRI35c</strain>
    </source>
</reference>
<dbReference type="KEGG" id="tcq:TIRI35C_1068"/>
<accession>A0A7G2D727</accession>
<feature type="transmembrane region" description="Helical" evidence="1">
    <location>
        <begin position="67"/>
        <end position="89"/>
    </location>
</feature>
<feature type="transmembrane region" description="Helical" evidence="1">
    <location>
        <begin position="7"/>
        <end position="25"/>
    </location>
</feature>
<keyword evidence="3" id="KW-1185">Reference proteome</keyword>
<gene>
    <name evidence="2" type="ORF">TIRI35C_1068</name>
</gene>
<protein>
    <submittedName>
        <fullName evidence="2">Uncharacterized protein</fullName>
    </submittedName>
</protein>
<proteinExistence type="predicted"/>
<dbReference type="RefSeq" id="WP_188202033.1">
    <property type="nucleotide sequence ID" value="NZ_LR881183.1"/>
</dbReference>
<keyword evidence="1" id="KW-0472">Membrane</keyword>
<evidence type="ECO:0000313" key="3">
    <source>
        <dbReference type="Proteomes" id="UP000516304"/>
    </source>
</evidence>
<feature type="transmembrane region" description="Helical" evidence="1">
    <location>
        <begin position="37"/>
        <end position="55"/>
    </location>
</feature>
<evidence type="ECO:0000256" key="1">
    <source>
        <dbReference type="SAM" id="Phobius"/>
    </source>
</evidence>
<sequence>MKAEETAVIPFILIFIGLMLSLLWEKDGGSVKENAELSFYILLAIPVALAMWRAIHEVWKHTSNAVVSCLLGIAVFMGFGIAYGIMTFGRVDKQGLLAGLVIGTIAVISEYWKKKSSVINTGN</sequence>
<dbReference type="AlphaFoldDB" id="A0A7G2D727"/>
<feature type="transmembrane region" description="Helical" evidence="1">
    <location>
        <begin position="95"/>
        <end position="112"/>
    </location>
</feature>
<name>A0A7G2D727_9EURY</name>
<dbReference type="Proteomes" id="UP000516304">
    <property type="component" value="Chromosome TIRI35C"/>
</dbReference>
<evidence type="ECO:0000313" key="2">
    <source>
        <dbReference type="EMBL" id="CAD5244222.1"/>
    </source>
</evidence>
<organism evidence="2 3">
    <name type="scientific">Thermococcus camini</name>
    <dbReference type="NCBI Taxonomy" id="2016373"/>
    <lineage>
        <taxon>Archaea</taxon>
        <taxon>Methanobacteriati</taxon>
        <taxon>Methanobacteriota</taxon>
        <taxon>Thermococci</taxon>
        <taxon>Thermococcales</taxon>
        <taxon>Thermococcaceae</taxon>
        <taxon>Thermococcus</taxon>
    </lineage>
</organism>
<keyword evidence="1" id="KW-0812">Transmembrane</keyword>
<keyword evidence="1" id="KW-1133">Transmembrane helix</keyword>
<dbReference type="GeneID" id="58918810"/>
<dbReference type="EMBL" id="LR881183">
    <property type="protein sequence ID" value="CAD5244222.1"/>
    <property type="molecule type" value="Genomic_DNA"/>
</dbReference>